<dbReference type="SMART" id="SM00382">
    <property type="entry name" value="AAA"/>
    <property type="match status" value="1"/>
</dbReference>
<keyword evidence="4" id="KW-0472">Membrane</keyword>
<dbReference type="GO" id="GO:0015833">
    <property type="term" value="P:peptide transport"/>
    <property type="evidence" value="ECO:0007669"/>
    <property type="project" value="InterPro"/>
</dbReference>
<keyword evidence="5" id="KW-0547">Nucleotide-binding</keyword>
<dbReference type="GO" id="GO:0055085">
    <property type="term" value="P:transmembrane transport"/>
    <property type="evidence" value="ECO:0007669"/>
    <property type="project" value="UniProtKB-ARBA"/>
</dbReference>
<dbReference type="PANTHER" id="PTHR43776">
    <property type="entry name" value="TRANSPORT ATP-BINDING PROTEIN"/>
    <property type="match status" value="1"/>
</dbReference>
<dbReference type="OrthoDB" id="9802772at2"/>
<proteinExistence type="inferred from homology"/>
<dbReference type="PANTHER" id="PTHR43776:SF7">
    <property type="entry name" value="D,D-DIPEPTIDE TRANSPORT ATP-BINDING PROTEIN DDPF-RELATED"/>
    <property type="match status" value="1"/>
</dbReference>
<dbReference type="PROSITE" id="PS50893">
    <property type="entry name" value="ABC_TRANSPORTER_2"/>
    <property type="match status" value="1"/>
</dbReference>
<accession>A0A976A896</accession>
<evidence type="ECO:0000256" key="4">
    <source>
        <dbReference type="ARBA" id="ARBA00022519"/>
    </source>
</evidence>
<feature type="domain" description="ABC transporter" evidence="7">
    <location>
        <begin position="16"/>
        <end position="261"/>
    </location>
</feature>
<dbReference type="CDD" id="cd03257">
    <property type="entry name" value="ABC_NikE_OppD_transporters"/>
    <property type="match status" value="1"/>
</dbReference>
<dbReference type="SUPFAM" id="SSF52540">
    <property type="entry name" value="P-loop containing nucleoside triphosphate hydrolases"/>
    <property type="match status" value="1"/>
</dbReference>
<dbReference type="InterPro" id="IPR017871">
    <property type="entry name" value="ABC_transporter-like_CS"/>
</dbReference>
<dbReference type="InterPro" id="IPR013563">
    <property type="entry name" value="Oligopep_ABC_C"/>
</dbReference>
<dbReference type="InterPro" id="IPR003593">
    <property type="entry name" value="AAA+_ATPase"/>
</dbReference>
<dbReference type="Pfam" id="PF08352">
    <property type="entry name" value="oligo_HPY"/>
    <property type="match status" value="1"/>
</dbReference>
<sequence>MTARLPTPVQDTVTLVRARNLVQTYHAKGGRRVQALSDVSFDLRRGETLGVVGESGSGKSTLARALMALPAPQSGSVDFDGVPLAQARGAALRSLRRRMQMVFQDPLSSLNPGQRILDIVQMPLVVAGEGSAAERRARAAQALADVGLDAGVVGARRPWELSGGQCQRVSIARALVLRPQLLVCDEPVSALDVSVQAQVLNLLEDAKAAHGLTLLFISHDLGVVRSISDRVMVMYLGKVCELAPAGSLYRAPRHPYTATLLASVPSPDPARRLLRPVLAHGETPSPLDVPSGCRFRTRCASASARCAQEAPALQACADAPGHAVACHHPLPLS</sequence>
<dbReference type="InterPro" id="IPR050319">
    <property type="entry name" value="ABC_transp_ATP-bind"/>
</dbReference>
<keyword evidence="6 8" id="KW-0067">ATP-binding</keyword>
<dbReference type="GO" id="GO:0016887">
    <property type="term" value="F:ATP hydrolysis activity"/>
    <property type="evidence" value="ECO:0007669"/>
    <property type="project" value="InterPro"/>
</dbReference>
<evidence type="ECO:0000256" key="3">
    <source>
        <dbReference type="ARBA" id="ARBA00022475"/>
    </source>
</evidence>
<dbReference type="Gene3D" id="3.40.50.300">
    <property type="entry name" value="P-loop containing nucleotide triphosphate hydrolases"/>
    <property type="match status" value="1"/>
</dbReference>
<dbReference type="Proteomes" id="UP000256780">
    <property type="component" value="Chromosome CBM2587_b"/>
</dbReference>
<evidence type="ECO:0000313" key="9">
    <source>
        <dbReference type="Proteomes" id="UP000256780"/>
    </source>
</evidence>
<evidence type="ECO:0000256" key="2">
    <source>
        <dbReference type="ARBA" id="ARBA00022448"/>
    </source>
</evidence>
<evidence type="ECO:0000259" key="7">
    <source>
        <dbReference type="PROSITE" id="PS50893"/>
    </source>
</evidence>
<dbReference type="RefSeq" id="WP_116359145.1">
    <property type="nucleotide sequence ID" value="NZ_JABTYD010000054.1"/>
</dbReference>
<dbReference type="GO" id="GO:0005524">
    <property type="term" value="F:ATP binding"/>
    <property type="evidence" value="ECO:0007669"/>
    <property type="project" value="UniProtKB-KW"/>
</dbReference>
<organism evidence="8 9">
    <name type="scientific">Cupriavidus taiwanensis</name>
    <dbReference type="NCBI Taxonomy" id="164546"/>
    <lineage>
        <taxon>Bacteria</taxon>
        <taxon>Pseudomonadati</taxon>
        <taxon>Pseudomonadota</taxon>
        <taxon>Betaproteobacteria</taxon>
        <taxon>Burkholderiales</taxon>
        <taxon>Burkholderiaceae</taxon>
        <taxon>Cupriavidus</taxon>
    </lineage>
</organism>
<dbReference type="FunFam" id="3.40.50.300:FF:000016">
    <property type="entry name" value="Oligopeptide ABC transporter ATP-binding component"/>
    <property type="match status" value="1"/>
</dbReference>
<protein>
    <submittedName>
        <fullName evidence="8">Oligopeptide transporter subunit ATP-binding component of ABC superfamily</fullName>
    </submittedName>
</protein>
<keyword evidence="3" id="KW-1003">Cell membrane</keyword>
<dbReference type="NCBIfam" id="TIGR01727">
    <property type="entry name" value="oligo_HPY"/>
    <property type="match status" value="1"/>
</dbReference>
<dbReference type="PROSITE" id="PS00211">
    <property type="entry name" value="ABC_TRANSPORTER_1"/>
    <property type="match status" value="1"/>
</dbReference>
<dbReference type="AlphaFoldDB" id="A0A976A896"/>
<name>A0A976A896_9BURK</name>
<dbReference type="Pfam" id="PF00005">
    <property type="entry name" value="ABC_tran"/>
    <property type="match status" value="1"/>
</dbReference>
<dbReference type="EMBL" id="OFSQ01000038">
    <property type="protein sequence ID" value="SOY67819.1"/>
    <property type="molecule type" value="Genomic_DNA"/>
</dbReference>
<keyword evidence="2" id="KW-0813">Transport</keyword>
<comment type="caution">
    <text evidence="8">The sequence shown here is derived from an EMBL/GenBank/DDBJ whole genome shotgun (WGS) entry which is preliminary data.</text>
</comment>
<gene>
    <name evidence="8" type="primary">oppF</name>
    <name evidence="8" type="ORF">CBM2587_B90269</name>
</gene>
<comment type="similarity">
    <text evidence="1">Belongs to the ABC transporter superfamily.</text>
</comment>
<evidence type="ECO:0000256" key="1">
    <source>
        <dbReference type="ARBA" id="ARBA00005417"/>
    </source>
</evidence>
<evidence type="ECO:0000313" key="8">
    <source>
        <dbReference type="EMBL" id="SOY67819.1"/>
    </source>
</evidence>
<dbReference type="InterPro" id="IPR003439">
    <property type="entry name" value="ABC_transporter-like_ATP-bd"/>
</dbReference>
<dbReference type="InterPro" id="IPR027417">
    <property type="entry name" value="P-loop_NTPase"/>
</dbReference>
<reference evidence="8 9" key="1">
    <citation type="submission" date="2018-01" db="EMBL/GenBank/DDBJ databases">
        <authorList>
            <person name="Clerissi C."/>
        </authorList>
    </citation>
    <scope>NUCLEOTIDE SEQUENCE [LARGE SCALE GENOMIC DNA]</scope>
    <source>
        <strain evidence="8">Cupriavidus sp. LMG 19464</strain>
    </source>
</reference>
<evidence type="ECO:0000256" key="5">
    <source>
        <dbReference type="ARBA" id="ARBA00022741"/>
    </source>
</evidence>
<keyword evidence="4" id="KW-0997">Cell inner membrane</keyword>
<evidence type="ECO:0000256" key="6">
    <source>
        <dbReference type="ARBA" id="ARBA00022840"/>
    </source>
</evidence>